<sequence length="98" mass="11279">NIVGRATNTNTKWPFEVPSINEIQQSLPKSSFESLEEHVKDLERFGYAFDVLTGFYGTSRMKKLKWEQRKAKRAEFDLAVDGQGGTNVKERRDVQHCS</sequence>
<keyword evidence="2" id="KW-1185">Reference proteome</keyword>
<dbReference type="AlphaFoldDB" id="A0A9P6MEA4"/>
<protein>
    <submittedName>
        <fullName evidence="1">Uncharacterized protein</fullName>
    </submittedName>
</protein>
<feature type="non-terminal residue" evidence="1">
    <location>
        <position position="98"/>
    </location>
</feature>
<organism evidence="1 2">
    <name type="scientific">Modicella reniformis</name>
    <dbReference type="NCBI Taxonomy" id="1440133"/>
    <lineage>
        <taxon>Eukaryota</taxon>
        <taxon>Fungi</taxon>
        <taxon>Fungi incertae sedis</taxon>
        <taxon>Mucoromycota</taxon>
        <taxon>Mortierellomycotina</taxon>
        <taxon>Mortierellomycetes</taxon>
        <taxon>Mortierellales</taxon>
        <taxon>Mortierellaceae</taxon>
        <taxon>Modicella</taxon>
    </lineage>
</organism>
<evidence type="ECO:0000313" key="2">
    <source>
        <dbReference type="Proteomes" id="UP000749646"/>
    </source>
</evidence>
<dbReference type="EMBL" id="JAAAHW010001420">
    <property type="protein sequence ID" value="KAF9995127.1"/>
    <property type="molecule type" value="Genomic_DNA"/>
</dbReference>
<gene>
    <name evidence="1" type="ORF">BGZ65_009245</name>
</gene>
<comment type="caution">
    <text evidence="1">The sequence shown here is derived from an EMBL/GenBank/DDBJ whole genome shotgun (WGS) entry which is preliminary data.</text>
</comment>
<name>A0A9P6MEA4_9FUNG</name>
<accession>A0A9P6MEA4</accession>
<feature type="non-terminal residue" evidence="1">
    <location>
        <position position="1"/>
    </location>
</feature>
<dbReference type="OrthoDB" id="10594490at2759"/>
<reference evidence="1" key="1">
    <citation type="journal article" date="2020" name="Fungal Divers.">
        <title>Resolving the Mortierellaceae phylogeny through synthesis of multi-gene phylogenetics and phylogenomics.</title>
        <authorList>
            <person name="Vandepol N."/>
            <person name="Liber J."/>
            <person name="Desiro A."/>
            <person name="Na H."/>
            <person name="Kennedy M."/>
            <person name="Barry K."/>
            <person name="Grigoriev I.V."/>
            <person name="Miller A.N."/>
            <person name="O'Donnell K."/>
            <person name="Stajich J.E."/>
            <person name="Bonito G."/>
        </authorList>
    </citation>
    <scope>NUCLEOTIDE SEQUENCE</scope>
    <source>
        <strain evidence="1">MES-2147</strain>
    </source>
</reference>
<evidence type="ECO:0000313" key="1">
    <source>
        <dbReference type="EMBL" id="KAF9995127.1"/>
    </source>
</evidence>
<dbReference type="Proteomes" id="UP000749646">
    <property type="component" value="Unassembled WGS sequence"/>
</dbReference>
<proteinExistence type="predicted"/>